<evidence type="ECO:0000313" key="1">
    <source>
        <dbReference type="EMBL" id="KAJ2986580.1"/>
    </source>
</evidence>
<protein>
    <submittedName>
        <fullName evidence="1">Uncharacterized protein</fullName>
    </submittedName>
</protein>
<dbReference type="EMBL" id="JAPDGR010000925">
    <property type="protein sequence ID" value="KAJ2986580.1"/>
    <property type="molecule type" value="Genomic_DNA"/>
</dbReference>
<sequence>MAEPQLSTATPDSEGDAILAQPATSAETSLLSCCCGSLECVYLRHNNAILDNVEKDVHQAARMGQALLARHESYMADAERDRNELTARIEHLESDNKELEAMNVKIIEENKDLIDQLEALNTTVTDSEAHVKSLEATLLSSQQTIRRLEVETARAEALERQLVSLEEEQAELQGTLLLSREEARSAISRWKRAERGINDLQEQLERIEKEAREEREHHVEMMSRIERQRDVEKELNTAAGRLKGAAAAKSMNQVNGGSNVVGHFVRDLLQDNANLQYGIAELRELLMNSNDEIQALRDQLEFHQPLGDGESSATSTLRAELELKPYSVREPRSPARVSQELHIHHHYHVSASKQEARKPRKKRPGLTLGGLGPPAVSHPSTPPSGLMRHASAPHSRKNSIRSNRWSAISEQPSEFTLSTAPSSPRSNTRNSVFDAPMGSFPGSPTSSVDPTSPGWQSVHKRRPSSMSARSFQVPTCFPFGPAPPSIAHPIVEESSDGTEVVAELSSTRDISVADDEASSRGLGVNPDDTSLAPSETTESDCPPVAGHLRRALSHESIVSLSGGLDIHTLKSRPSQLTIRQLGSASSVTGSSIITARPLISRDNAKRSSTLLRDSFGPSPVGSLQSHHSNGSSQQQPEPTPPCALMTSIRGDILKDLLSETIDPSIRYAAYQSKVPRTFAIPTIARKAFPTSDEALIGQINKLAPNLLKEGDSGSGKGQADTPNAPHTITWRSREVRIEDASIALAIASTESATARLAEKLASSDVVLPKEMAAAYDEVLIASQDAADATKHAIDELREEGVPQSDSRIQSLHITRTAVNYHMISWRIGRNRVLSGEHDGALLDSAPNTTRKSKKDASMRAAKMEPPGRRAARLKEKVVLYDATLQSLESIRELPGVAADEELLGQLDATAKYFHALKCLSIARSHSLIDQSSNALALTKHAFDQILQTAAYFSKSNASWSDSPILSIEIRQTDIQFLHNLLEGELQRCRAIVEIDSLREKAKSTSSQVKIPLVDRLREYPVEGVDLENMVNYPPKIQPIPVKPLFFDVAWNYVDYSGKLPSATAEIEAESAPTTEPPKKRGWFGFGR</sequence>
<keyword evidence="2" id="KW-1185">Reference proteome</keyword>
<organism evidence="1 2">
    <name type="scientific">Xylaria curta</name>
    <dbReference type="NCBI Taxonomy" id="42375"/>
    <lineage>
        <taxon>Eukaryota</taxon>
        <taxon>Fungi</taxon>
        <taxon>Dikarya</taxon>
        <taxon>Ascomycota</taxon>
        <taxon>Pezizomycotina</taxon>
        <taxon>Sordariomycetes</taxon>
        <taxon>Xylariomycetidae</taxon>
        <taxon>Xylariales</taxon>
        <taxon>Xylariaceae</taxon>
        <taxon>Xylaria</taxon>
    </lineage>
</organism>
<name>A0ACC1P701_9PEZI</name>
<proteinExistence type="predicted"/>
<dbReference type="Proteomes" id="UP001143856">
    <property type="component" value="Unassembled WGS sequence"/>
</dbReference>
<gene>
    <name evidence="1" type="ORF">NUW58_g4957</name>
</gene>
<evidence type="ECO:0000313" key="2">
    <source>
        <dbReference type="Proteomes" id="UP001143856"/>
    </source>
</evidence>
<comment type="caution">
    <text evidence="1">The sequence shown here is derived from an EMBL/GenBank/DDBJ whole genome shotgun (WGS) entry which is preliminary data.</text>
</comment>
<reference evidence="1" key="1">
    <citation type="submission" date="2022-10" db="EMBL/GenBank/DDBJ databases">
        <title>Genome Sequence of Xylaria curta.</title>
        <authorList>
            <person name="Buettner E."/>
        </authorList>
    </citation>
    <scope>NUCLEOTIDE SEQUENCE</scope>
    <source>
        <strain evidence="1">Babe10</strain>
    </source>
</reference>
<accession>A0ACC1P701</accession>